<dbReference type="GO" id="GO:0016491">
    <property type="term" value="F:oxidoreductase activity"/>
    <property type="evidence" value="ECO:0007669"/>
    <property type="project" value="InterPro"/>
</dbReference>
<dbReference type="Proteomes" id="UP000051950">
    <property type="component" value="Unassembled WGS sequence"/>
</dbReference>
<accession>A0A0T5VM59</accession>
<dbReference type="InterPro" id="IPR011032">
    <property type="entry name" value="GroES-like_sf"/>
</dbReference>
<protein>
    <submittedName>
        <fullName evidence="2">Alcohol dehydrogenase</fullName>
    </submittedName>
</protein>
<dbReference type="RefSeq" id="WP_057933340.1">
    <property type="nucleotide sequence ID" value="NZ_LMZQ01000013.1"/>
</dbReference>
<dbReference type="STRING" id="687842.ASU31_16285"/>
<keyword evidence="3" id="KW-1185">Reference proteome</keyword>
<dbReference type="SUPFAM" id="SSF51735">
    <property type="entry name" value="NAD(P)-binding Rossmann-fold domains"/>
    <property type="match status" value="1"/>
</dbReference>
<dbReference type="PANTHER" id="PTHR43677">
    <property type="entry name" value="SHORT-CHAIN DEHYDROGENASE/REDUCTASE"/>
    <property type="match status" value="1"/>
</dbReference>
<dbReference type="Pfam" id="PF00107">
    <property type="entry name" value="ADH_zinc_N"/>
    <property type="match status" value="1"/>
</dbReference>
<dbReference type="InterPro" id="IPR051397">
    <property type="entry name" value="Zn-ADH-like_protein"/>
</dbReference>
<dbReference type="Gene3D" id="3.90.180.10">
    <property type="entry name" value="Medium-chain alcohol dehydrogenases, catalytic domain"/>
    <property type="match status" value="1"/>
</dbReference>
<dbReference type="InterPro" id="IPR020843">
    <property type="entry name" value="ER"/>
</dbReference>
<dbReference type="InterPro" id="IPR036291">
    <property type="entry name" value="NAD(P)-bd_dom_sf"/>
</dbReference>
<proteinExistence type="predicted"/>
<name>A0A0T5VM59_9SPHI</name>
<organism evidence="2 3">
    <name type="scientific">Pedobacter ginsenosidimutans</name>
    <dbReference type="NCBI Taxonomy" id="687842"/>
    <lineage>
        <taxon>Bacteria</taxon>
        <taxon>Pseudomonadati</taxon>
        <taxon>Bacteroidota</taxon>
        <taxon>Sphingobacteriia</taxon>
        <taxon>Sphingobacteriales</taxon>
        <taxon>Sphingobacteriaceae</taxon>
        <taxon>Pedobacter</taxon>
    </lineage>
</organism>
<comment type="caution">
    <text evidence="2">The sequence shown here is derived from an EMBL/GenBank/DDBJ whole genome shotgun (WGS) entry which is preliminary data.</text>
</comment>
<dbReference type="AlphaFoldDB" id="A0A0T5VM59"/>
<dbReference type="SUPFAM" id="SSF50129">
    <property type="entry name" value="GroES-like"/>
    <property type="match status" value="1"/>
</dbReference>
<evidence type="ECO:0000313" key="3">
    <source>
        <dbReference type="Proteomes" id="UP000051950"/>
    </source>
</evidence>
<evidence type="ECO:0000259" key="1">
    <source>
        <dbReference type="SMART" id="SM00829"/>
    </source>
</evidence>
<sequence length="323" mass="34361">MKAAVMYQKGELPQYVEFEQPVAQNDHEILVCVKAVAIKHFDKGKAAGTHYSSDAPKATGRVIGGDGVCLLEDGTRVYGMGVSGMLAEKATIEKSRMVKLPEGLSDATAAALANAVIGSAMALRFKAAIQPGDVVLINGATGFTGMVAVQIAKHYGAAKVIATGRNVQSLQNLLTLGADEIIEITTDNSAFLSQVKQSHQEKPIDVIIDYLWGRTAELLLSSLMGQGSFTNKVRFVSVGSMAGDLIQLSAANLRSVDLRLTGSGLGSWSKEQVGLLFTEILPQMFQLAADGKLKVETIEVKLADISSLWNLKVADGKRLVVTI</sequence>
<gene>
    <name evidence="2" type="ORF">ASU31_16285</name>
</gene>
<dbReference type="SMART" id="SM00829">
    <property type="entry name" value="PKS_ER"/>
    <property type="match status" value="1"/>
</dbReference>
<feature type="domain" description="Enoyl reductase (ER)" evidence="1">
    <location>
        <begin position="10"/>
        <end position="321"/>
    </location>
</feature>
<dbReference type="Gene3D" id="3.40.50.720">
    <property type="entry name" value="NAD(P)-binding Rossmann-like Domain"/>
    <property type="match status" value="1"/>
</dbReference>
<dbReference type="OrthoDB" id="9787435at2"/>
<dbReference type="PANTHER" id="PTHR43677:SF11">
    <property type="entry name" value="ZINC-CONTAINING ALCOHOL DEHYDROGENASE"/>
    <property type="match status" value="1"/>
</dbReference>
<evidence type="ECO:0000313" key="2">
    <source>
        <dbReference type="EMBL" id="KRT14881.1"/>
    </source>
</evidence>
<dbReference type="InterPro" id="IPR013149">
    <property type="entry name" value="ADH-like_C"/>
</dbReference>
<reference evidence="2 3" key="1">
    <citation type="submission" date="2015-11" db="EMBL/GenBank/DDBJ databases">
        <title>Sequence of Pedobacter ginsenosidimutans.</title>
        <authorList>
            <person name="Carson E."/>
            <person name="Keyser V."/>
            <person name="Newman J."/>
            <person name="Miller J."/>
        </authorList>
    </citation>
    <scope>NUCLEOTIDE SEQUENCE [LARGE SCALE GENOMIC DNA]</scope>
    <source>
        <strain evidence="2 3">KACC 14530</strain>
    </source>
</reference>
<dbReference type="EMBL" id="LMZQ01000013">
    <property type="protein sequence ID" value="KRT14881.1"/>
    <property type="molecule type" value="Genomic_DNA"/>
</dbReference>